<dbReference type="AlphaFoldDB" id="A0A841KBF2"/>
<keyword evidence="5" id="KW-0460">Magnesium</keyword>
<dbReference type="InterPro" id="IPR005493">
    <property type="entry name" value="RraA/RraA-like"/>
</dbReference>
<evidence type="ECO:0000256" key="4">
    <source>
        <dbReference type="ARBA" id="ARBA00030169"/>
    </source>
</evidence>
<feature type="binding site" evidence="5">
    <location>
        <position position="116"/>
    </location>
    <ligand>
        <name>Mg(2+)</name>
        <dbReference type="ChEBI" id="CHEBI:18420"/>
    </ligand>
</feature>
<organism evidence="6 7">
    <name type="scientific">Chelatococcus composti</name>
    <dbReference type="NCBI Taxonomy" id="1743235"/>
    <lineage>
        <taxon>Bacteria</taxon>
        <taxon>Pseudomonadati</taxon>
        <taxon>Pseudomonadota</taxon>
        <taxon>Alphaproteobacteria</taxon>
        <taxon>Hyphomicrobiales</taxon>
        <taxon>Chelatococcaceae</taxon>
        <taxon>Chelatococcus</taxon>
    </lineage>
</organism>
<dbReference type="Gene3D" id="3.50.30.40">
    <property type="entry name" value="Ribonuclease E inhibitor RraA/RraA-like"/>
    <property type="match status" value="1"/>
</dbReference>
<evidence type="ECO:0000313" key="6">
    <source>
        <dbReference type="EMBL" id="MBB6169817.1"/>
    </source>
</evidence>
<name>A0A841KBF2_9HYPH</name>
<evidence type="ECO:0000256" key="5">
    <source>
        <dbReference type="PIRSR" id="PIRSR605493-1"/>
    </source>
</evidence>
<dbReference type="Pfam" id="PF03737">
    <property type="entry name" value="RraA-like"/>
    <property type="match status" value="1"/>
</dbReference>
<dbReference type="Proteomes" id="UP000588017">
    <property type="component" value="Unassembled WGS sequence"/>
</dbReference>
<protein>
    <recommendedName>
        <fullName evidence="2">Putative 4-hydroxy-4-methyl-2-oxoglutarate aldolase</fullName>
    </recommendedName>
    <alternativeName>
        <fullName evidence="3">Regulator of ribonuclease activity homolog</fullName>
    </alternativeName>
    <alternativeName>
        <fullName evidence="4">RraA-like protein</fullName>
    </alternativeName>
</protein>
<feature type="binding site" evidence="5">
    <location>
        <begin position="93"/>
        <end position="96"/>
    </location>
    <ligand>
        <name>substrate</name>
    </ligand>
</feature>
<comment type="cofactor">
    <cofactor evidence="1">
        <name>a divalent metal cation</name>
        <dbReference type="ChEBI" id="CHEBI:60240"/>
    </cofactor>
</comment>
<proteinExistence type="predicted"/>
<dbReference type="RefSeq" id="WP_183336549.1">
    <property type="nucleotide sequence ID" value="NZ_BMHX01000011.1"/>
</dbReference>
<dbReference type="SUPFAM" id="SSF89562">
    <property type="entry name" value="RraA-like"/>
    <property type="match status" value="1"/>
</dbReference>
<dbReference type="EMBL" id="JACHEH010000012">
    <property type="protein sequence ID" value="MBB6169817.1"/>
    <property type="molecule type" value="Genomic_DNA"/>
</dbReference>
<dbReference type="CDD" id="cd16841">
    <property type="entry name" value="RraA_family"/>
    <property type="match status" value="1"/>
</dbReference>
<feature type="binding site" evidence="5">
    <location>
        <position position="115"/>
    </location>
    <ligand>
        <name>substrate</name>
    </ligand>
</feature>
<evidence type="ECO:0000256" key="3">
    <source>
        <dbReference type="ARBA" id="ARBA00029596"/>
    </source>
</evidence>
<comment type="cofactor">
    <cofactor evidence="5">
        <name>Mg(2+)</name>
        <dbReference type="ChEBI" id="CHEBI:18420"/>
    </cofactor>
</comment>
<dbReference type="GO" id="GO:0046872">
    <property type="term" value="F:metal ion binding"/>
    <property type="evidence" value="ECO:0007669"/>
    <property type="project" value="UniProtKB-KW"/>
</dbReference>
<dbReference type="InterPro" id="IPR036704">
    <property type="entry name" value="RraA/RraA-like_sf"/>
</dbReference>
<evidence type="ECO:0000256" key="1">
    <source>
        <dbReference type="ARBA" id="ARBA00001968"/>
    </source>
</evidence>
<keyword evidence="7" id="KW-1185">Reference proteome</keyword>
<dbReference type="PANTHER" id="PTHR33254:SF4">
    <property type="entry name" value="4-HYDROXY-4-METHYL-2-OXOGLUTARATE ALDOLASE 3-RELATED"/>
    <property type="match status" value="1"/>
</dbReference>
<accession>A0A841KBF2</accession>
<comment type="caution">
    <text evidence="6">The sequence shown here is derived from an EMBL/GenBank/DDBJ whole genome shotgun (WGS) entry which is preliminary data.</text>
</comment>
<evidence type="ECO:0000313" key="7">
    <source>
        <dbReference type="Proteomes" id="UP000588017"/>
    </source>
</evidence>
<dbReference type="PANTHER" id="PTHR33254">
    <property type="entry name" value="4-HYDROXY-4-METHYL-2-OXOGLUTARATE ALDOLASE 3-RELATED"/>
    <property type="match status" value="1"/>
</dbReference>
<evidence type="ECO:0000256" key="2">
    <source>
        <dbReference type="ARBA" id="ARBA00016549"/>
    </source>
</evidence>
<gene>
    <name evidence="6" type="ORF">HNQ73_003470</name>
</gene>
<sequence>MSVSESAIARLKSVESGIVSDAMMRLGICGWMDGLYPVGGGQRRAVGRARTLLFGPKRGEGTWGKTLYATIAGLEPGDVLVFGTGGTPQNLLGDNVANFACLHGLAALVTDSTVRDSVGIAAVSMPVYARGTAVRIPLDMEPVALDVPIVCAGAQVRAGDVIVACEDGVLALPQSRIDDIIYQVDDIEPIEAAVQQAIAARAPLAEIEALIKRKKQRRD</sequence>
<reference evidence="6 7" key="1">
    <citation type="submission" date="2020-08" db="EMBL/GenBank/DDBJ databases">
        <title>Genomic Encyclopedia of Type Strains, Phase IV (KMG-IV): sequencing the most valuable type-strain genomes for metagenomic binning, comparative biology and taxonomic classification.</title>
        <authorList>
            <person name="Goeker M."/>
        </authorList>
    </citation>
    <scope>NUCLEOTIDE SEQUENCE [LARGE SCALE GENOMIC DNA]</scope>
    <source>
        <strain evidence="6 7">DSM 101465</strain>
    </source>
</reference>
<keyword evidence="5" id="KW-0479">Metal-binding</keyword>